<feature type="domain" description="Conserved hypothetical protein CHP02679 N terminus" evidence="2">
    <location>
        <begin position="34"/>
        <end position="242"/>
    </location>
</feature>
<dbReference type="OrthoDB" id="1661308at2"/>
<dbReference type="Pfam" id="PF09664">
    <property type="entry name" value="DUF2399"/>
    <property type="match status" value="1"/>
</dbReference>
<evidence type="ECO:0000313" key="4">
    <source>
        <dbReference type="Proteomes" id="UP000005950"/>
    </source>
</evidence>
<dbReference type="EMBL" id="ACCF01000155">
    <property type="protein sequence ID" value="EEF67254.1"/>
    <property type="molecule type" value="Genomic_DNA"/>
</dbReference>
<dbReference type="eggNOG" id="COG4924">
    <property type="taxonomic scope" value="Bacteria"/>
</dbReference>
<organism evidence="3 4">
    <name type="scientific">Holdemania filiformis DSM 12042</name>
    <dbReference type="NCBI Taxonomy" id="545696"/>
    <lineage>
        <taxon>Bacteria</taxon>
        <taxon>Bacillati</taxon>
        <taxon>Bacillota</taxon>
        <taxon>Erysipelotrichia</taxon>
        <taxon>Erysipelotrichales</taxon>
        <taxon>Erysipelotrichaceae</taxon>
        <taxon>Holdemania</taxon>
    </lineage>
</organism>
<evidence type="ECO:0000259" key="2">
    <source>
        <dbReference type="Pfam" id="PF11796"/>
    </source>
</evidence>
<dbReference type="GO" id="GO:0003677">
    <property type="term" value="F:DNA binding"/>
    <property type="evidence" value="ECO:0007669"/>
    <property type="project" value="InterPro"/>
</dbReference>
<evidence type="ECO:0000259" key="1">
    <source>
        <dbReference type="Pfam" id="PF09664"/>
    </source>
</evidence>
<dbReference type="AlphaFoldDB" id="B9Y9U4"/>
<feature type="domain" description="DUF2399" evidence="1">
    <location>
        <begin position="270"/>
        <end position="416"/>
    </location>
</feature>
<dbReference type="HOGENOM" id="CLU_035709_1_0_9"/>
<gene>
    <name evidence="3" type="ORF">HOLDEFILI_02601</name>
</gene>
<reference evidence="3 4" key="2">
    <citation type="submission" date="2009-02" db="EMBL/GenBank/DDBJ databases">
        <title>Draft genome sequence of Holdemania filiformis DSM 12042.</title>
        <authorList>
            <person name="Sudarsanam P."/>
            <person name="Ley R."/>
            <person name="Guruge J."/>
            <person name="Turnbaugh P.J."/>
            <person name="Mahowald M."/>
            <person name="Liep D."/>
            <person name="Gordon J."/>
        </authorList>
    </citation>
    <scope>NUCLEOTIDE SEQUENCE [LARGE SCALE GENOMIC DNA]</scope>
    <source>
        <strain evidence="3 4">DSM 12042</strain>
    </source>
</reference>
<reference evidence="3 4" key="1">
    <citation type="submission" date="2008-12" db="EMBL/GenBank/DDBJ databases">
        <authorList>
            <person name="Fulton L."/>
            <person name="Clifton S."/>
            <person name="Fulton B."/>
            <person name="Xu J."/>
            <person name="Minx P."/>
            <person name="Pepin K.H."/>
            <person name="Johnson M."/>
            <person name="Bhonagiri V."/>
            <person name="Nash W.E."/>
            <person name="Mardis E.R."/>
            <person name="Wilson R.K."/>
        </authorList>
    </citation>
    <scope>NUCLEOTIDE SEQUENCE [LARGE SCALE GENOMIC DNA]</scope>
    <source>
        <strain evidence="3 4">DSM 12042</strain>
    </source>
</reference>
<dbReference type="RefSeq" id="WP_006059766.1">
    <property type="nucleotide sequence ID" value="NZ_GG657558.1"/>
</dbReference>
<dbReference type="Proteomes" id="UP000005950">
    <property type="component" value="Unassembled WGS sequence"/>
</dbReference>
<name>B9Y9U4_9FIRM</name>
<dbReference type="Gene3D" id="3.40.1360.10">
    <property type="match status" value="1"/>
</dbReference>
<dbReference type="InterPro" id="IPR024465">
    <property type="entry name" value="DUF2399"/>
</dbReference>
<sequence length="422" mass="48891">MKAEQEFAAYLKSKPAFMPLLEALKTRWNHSGTWRGKLVLHECDPSLQEALAELLGGSFWGQSTITLTYGQWKKALSRTRFDGCDLQEVLSLVFDEPLEGQNIQKQKRRVQEQARFDEMTRQLAGTPAGRWLEEIRQARGSLYTRCCAESEAVLRQWAEAMNQLPMRTQEVSLIAVYAARVLHDPHALDTGPVRRLLIQSLRWELTEDSTDEEKVWEESELLEQAGLLRDQVSNRCLVYNLNGIGNRGEVHPGWQGFAEKAEPFSVTLSNVLNVERIESAAQFVIIENPSIFERLSAELRHQKRSDISLMCSEGQPNQCVWQLLRRVDKTNTQMWYCGDFDPEGLQMAQRMLRRCPGLKLWHYEVQDYIKALSNKSFNARRRRILESCGCEELAAIQHRMLQDQRCGYQEKLLEDYLKFDFQ</sequence>
<dbReference type="SUPFAM" id="SSF56726">
    <property type="entry name" value="DNA topoisomerase IV, alpha subunit"/>
    <property type="match status" value="1"/>
</dbReference>
<dbReference type="STRING" id="545696.HOLDEFILI_02601"/>
<comment type="caution">
    <text evidence="3">The sequence shown here is derived from an EMBL/GenBank/DDBJ whole genome shotgun (WGS) entry which is preliminary data.</text>
</comment>
<dbReference type="GO" id="GO:0005694">
    <property type="term" value="C:chromosome"/>
    <property type="evidence" value="ECO:0007669"/>
    <property type="project" value="InterPro"/>
</dbReference>
<evidence type="ECO:0000313" key="3">
    <source>
        <dbReference type="EMBL" id="EEF67254.1"/>
    </source>
</evidence>
<dbReference type="InterPro" id="IPR036078">
    <property type="entry name" value="Spo11/TopoVI_A_sf"/>
</dbReference>
<dbReference type="InterPro" id="IPR024466">
    <property type="entry name" value="CHP02679_N"/>
</dbReference>
<accession>B9Y9U4</accession>
<proteinExistence type="predicted"/>
<dbReference type="Pfam" id="PF11796">
    <property type="entry name" value="DUF3323"/>
    <property type="match status" value="1"/>
</dbReference>
<protein>
    <submittedName>
        <fullName evidence="3">Putative TIGR02679 family protein</fullName>
    </submittedName>
</protein>